<accession>L5LX07</accession>
<organism evidence="2 3">
    <name type="scientific">Myotis davidii</name>
    <name type="common">David's myotis</name>
    <dbReference type="NCBI Taxonomy" id="225400"/>
    <lineage>
        <taxon>Eukaryota</taxon>
        <taxon>Metazoa</taxon>
        <taxon>Chordata</taxon>
        <taxon>Craniata</taxon>
        <taxon>Vertebrata</taxon>
        <taxon>Euteleostomi</taxon>
        <taxon>Mammalia</taxon>
        <taxon>Eutheria</taxon>
        <taxon>Laurasiatheria</taxon>
        <taxon>Chiroptera</taxon>
        <taxon>Yangochiroptera</taxon>
        <taxon>Vespertilionidae</taxon>
        <taxon>Myotis</taxon>
    </lineage>
</organism>
<gene>
    <name evidence="2" type="ORF">MDA_GLEAN10014401</name>
</gene>
<keyword evidence="2" id="KW-0808">Transferase</keyword>
<dbReference type="Proteomes" id="UP000010556">
    <property type="component" value="Unassembled WGS sequence"/>
</dbReference>
<evidence type="ECO:0000313" key="3">
    <source>
        <dbReference type="Proteomes" id="UP000010556"/>
    </source>
</evidence>
<dbReference type="Pfam" id="PF16454">
    <property type="entry name" value="PI3K_P85_iSH2"/>
    <property type="match status" value="1"/>
</dbReference>
<keyword evidence="3" id="KW-1185">Reference proteome</keyword>
<keyword evidence="2" id="KW-0418">Kinase</keyword>
<dbReference type="GO" id="GO:0016301">
    <property type="term" value="F:kinase activity"/>
    <property type="evidence" value="ECO:0007669"/>
    <property type="project" value="UniProtKB-KW"/>
</dbReference>
<name>L5LX07_MYODS</name>
<sequence length="112" mass="13391">MEDAWAPRGLWDSEDKSREYAQLYEEYTRTSQELQMTRTSTTVEALSETIKIFEEQGQTQEKRSKEYEGSKKEMQRSLLYSERLKSRIAEIHGSHLKLEQELWIQALDNWEI</sequence>
<evidence type="ECO:0000313" key="2">
    <source>
        <dbReference type="EMBL" id="ELK29988.1"/>
    </source>
</evidence>
<feature type="domain" description="PI3K regulatory subunit p85-related inter-SH2" evidence="1">
    <location>
        <begin position="14"/>
        <end position="109"/>
    </location>
</feature>
<evidence type="ECO:0000259" key="1">
    <source>
        <dbReference type="Pfam" id="PF16454"/>
    </source>
</evidence>
<dbReference type="Gene3D" id="1.10.287.1490">
    <property type="match status" value="1"/>
</dbReference>
<protein>
    <submittedName>
        <fullName evidence="2">Phosphatidylinositol 3-kinase regulatory subunit beta</fullName>
    </submittedName>
</protein>
<dbReference type="EMBL" id="KB107558">
    <property type="protein sequence ID" value="ELK29988.1"/>
    <property type="molecule type" value="Genomic_DNA"/>
</dbReference>
<dbReference type="InterPro" id="IPR032498">
    <property type="entry name" value="PI3K_P85_iSH2"/>
</dbReference>
<proteinExistence type="predicted"/>
<reference evidence="3" key="1">
    <citation type="journal article" date="2013" name="Science">
        <title>Comparative analysis of bat genomes provides insight into the evolution of flight and immunity.</title>
        <authorList>
            <person name="Zhang G."/>
            <person name="Cowled C."/>
            <person name="Shi Z."/>
            <person name="Huang Z."/>
            <person name="Bishop-Lilly K.A."/>
            <person name="Fang X."/>
            <person name="Wynne J.W."/>
            <person name="Xiong Z."/>
            <person name="Baker M.L."/>
            <person name="Zhao W."/>
            <person name="Tachedjian M."/>
            <person name="Zhu Y."/>
            <person name="Zhou P."/>
            <person name="Jiang X."/>
            <person name="Ng J."/>
            <person name="Yang L."/>
            <person name="Wu L."/>
            <person name="Xiao J."/>
            <person name="Feng Y."/>
            <person name="Chen Y."/>
            <person name="Sun X."/>
            <person name="Zhang Y."/>
            <person name="Marsh G.A."/>
            <person name="Crameri G."/>
            <person name="Broder C.C."/>
            <person name="Frey K.G."/>
            <person name="Wang L.F."/>
            <person name="Wang J."/>
        </authorList>
    </citation>
    <scope>NUCLEOTIDE SEQUENCE [LARGE SCALE GENOMIC DNA]</scope>
</reference>
<dbReference type="AlphaFoldDB" id="L5LX07"/>